<dbReference type="AlphaFoldDB" id="A0A251UGC7"/>
<dbReference type="PANTHER" id="PTHR31343:SF4">
    <property type="entry name" value="DUF789 DOMAIN-CONTAINING PROTEIN"/>
    <property type="match status" value="1"/>
</dbReference>
<evidence type="ECO:0000313" key="2">
    <source>
        <dbReference type="EMBL" id="OTG22093.1"/>
    </source>
</evidence>
<dbReference type="Proteomes" id="UP000215914">
    <property type="component" value="Chromosome 6"/>
</dbReference>
<name>A0A251UGC7_HELAN</name>
<organism evidence="2 3">
    <name type="scientific">Helianthus annuus</name>
    <name type="common">Common sunflower</name>
    <dbReference type="NCBI Taxonomy" id="4232"/>
    <lineage>
        <taxon>Eukaryota</taxon>
        <taxon>Viridiplantae</taxon>
        <taxon>Streptophyta</taxon>
        <taxon>Embryophyta</taxon>
        <taxon>Tracheophyta</taxon>
        <taxon>Spermatophyta</taxon>
        <taxon>Magnoliopsida</taxon>
        <taxon>eudicotyledons</taxon>
        <taxon>Gunneridae</taxon>
        <taxon>Pentapetalae</taxon>
        <taxon>asterids</taxon>
        <taxon>campanulids</taxon>
        <taxon>Asterales</taxon>
        <taxon>Asteraceae</taxon>
        <taxon>Asteroideae</taxon>
        <taxon>Heliantheae alliance</taxon>
        <taxon>Heliantheae</taxon>
        <taxon>Helianthus</taxon>
    </lineage>
</organism>
<dbReference type="Pfam" id="PF05623">
    <property type="entry name" value="DUF789"/>
    <property type="match status" value="1"/>
</dbReference>
<proteinExistence type="predicted"/>
<reference evidence="1 3" key="1">
    <citation type="journal article" date="2017" name="Nature">
        <title>The sunflower genome provides insights into oil metabolism, flowering and Asterid evolution.</title>
        <authorList>
            <person name="Badouin H."/>
            <person name="Gouzy J."/>
            <person name="Grassa C.J."/>
            <person name="Murat F."/>
            <person name="Staton S.E."/>
            <person name="Cottret L."/>
            <person name="Lelandais-Briere C."/>
            <person name="Owens G.L."/>
            <person name="Carrere S."/>
            <person name="Mayjonade B."/>
            <person name="Legrand L."/>
            <person name="Gill N."/>
            <person name="Kane N.C."/>
            <person name="Bowers J.E."/>
            <person name="Hubner S."/>
            <person name="Bellec A."/>
            <person name="Berard A."/>
            <person name="Berges H."/>
            <person name="Blanchet N."/>
            <person name="Boniface M.C."/>
            <person name="Brunel D."/>
            <person name="Catrice O."/>
            <person name="Chaidir N."/>
            <person name="Claudel C."/>
            <person name="Donnadieu C."/>
            <person name="Faraut T."/>
            <person name="Fievet G."/>
            <person name="Helmstetter N."/>
            <person name="King M."/>
            <person name="Knapp S.J."/>
            <person name="Lai Z."/>
            <person name="Le Paslier M.C."/>
            <person name="Lippi Y."/>
            <person name="Lorenzon L."/>
            <person name="Mandel J.R."/>
            <person name="Marage G."/>
            <person name="Marchand G."/>
            <person name="Marquand E."/>
            <person name="Bret-Mestries E."/>
            <person name="Morien E."/>
            <person name="Nambeesan S."/>
            <person name="Nguyen T."/>
            <person name="Pegot-Espagnet P."/>
            <person name="Pouilly N."/>
            <person name="Raftis F."/>
            <person name="Sallet E."/>
            <person name="Schiex T."/>
            <person name="Thomas J."/>
            <person name="Vandecasteele C."/>
            <person name="Vares D."/>
            <person name="Vear F."/>
            <person name="Vautrin S."/>
            <person name="Crespi M."/>
            <person name="Mangin B."/>
            <person name="Burke J.M."/>
            <person name="Salse J."/>
            <person name="Munos S."/>
            <person name="Vincourt P."/>
            <person name="Rieseberg L.H."/>
            <person name="Langlade N.B."/>
        </authorList>
    </citation>
    <scope>NUCLEOTIDE SEQUENCE [LARGE SCALE GENOMIC DNA]</scope>
    <source>
        <strain evidence="3">cv. SF193</strain>
        <tissue evidence="1">Leaves</tissue>
    </source>
</reference>
<keyword evidence="3" id="KW-1185">Reference proteome</keyword>
<dbReference type="Gramene" id="mRNA:HanXRQr2_Chr06g0243301">
    <property type="protein sequence ID" value="mRNA:HanXRQr2_Chr06g0243301"/>
    <property type="gene ID" value="HanXRQr2_Chr06g0243301"/>
</dbReference>
<dbReference type="EMBL" id="CM007895">
    <property type="protein sequence ID" value="OTG22093.1"/>
    <property type="molecule type" value="Genomic_DNA"/>
</dbReference>
<accession>A0A251UGC7</accession>
<evidence type="ECO:0000313" key="1">
    <source>
        <dbReference type="EMBL" id="KAF5801020.1"/>
    </source>
</evidence>
<gene>
    <name evidence="2" type="ORF">HannXRQ_Chr06g0167731</name>
    <name evidence="1" type="ORF">HanXRQr2_Chr06g0243301</name>
</gene>
<dbReference type="PANTHER" id="PTHR31343">
    <property type="entry name" value="T15D22.8"/>
    <property type="match status" value="1"/>
</dbReference>
<reference evidence="1" key="3">
    <citation type="submission" date="2020-06" db="EMBL/GenBank/DDBJ databases">
        <title>Helianthus annuus Genome sequencing and assembly Release 2.</title>
        <authorList>
            <person name="Gouzy J."/>
            <person name="Langlade N."/>
            <person name="Munos S."/>
        </authorList>
    </citation>
    <scope>NUCLEOTIDE SEQUENCE</scope>
    <source>
        <tissue evidence="1">Leaves</tissue>
    </source>
</reference>
<dbReference type="InterPro" id="IPR008507">
    <property type="entry name" value="DUF789"/>
</dbReference>
<dbReference type="EMBL" id="MNCJ02000321">
    <property type="protein sequence ID" value="KAF5801020.1"/>
    <property type="molecule type" value="Genomic_DNA"/>
</dbReference>
<protein>
    <submittedName>
        <fullName evidence="2">Uncharacterized protein</fullName>
    </submittedName>
</protein>
<evidence type="ECO:0000313" key="3">
    <source>
        <dbReference type="Proteomes" id="UP000215914"/>
    </source>
</evidence>
<sequence>MSDNETEVCGSRGKLVFQYIEQEGPYIRQPFSTQVEILGTRFPELSNYRSCDLLPSSWICVAWYPIYRIPVGPTQEEVEACFLTLHSLSTQPEGYSKRVDGQNGRFPRVSLPALGMFSYKLNSSMISPRDPDERDKEHHLWMTAYHWLNKVESYFPDYQFFVNRYST</sequence>
<dbReference type="InParanoid" id="A0A251UGC7"/>
<reference evidence="2" key="2">
    <citation type="submission" date="2017-02" db="EMBL/GenBank/DDBJ databases">
        <title>Sunflower complete genome.</title>
        <authorList>
            <person name="Langlade N."/>
            <person name="Munos S."/>
        </authorList>
    </citation>
    <scope>NUCLEOTIDE SEQUENCE [LARGE SCALE GENOMIC DNA]</scope>
    <source>
        <tissue evidence="2">Leaves</tissue>
    </source>
</reference>